<keyword evidence="3" id="KW-1185">Reference proteome</keyword>
<name>A0A371E3W7_MUCPR</name>
<reference evidence="2" key="1">
    <citation type="submission" date="2018-05" db="EMBL/GenBank/DDBJ databases">
        <title>Draft genome of Mucuna pruriens seed.</title>
        <authorList>
            <person name="Nnadi N.E."/>
            <person name="Vos R."/>
            <person name="Hasami M.H."/>
            <person name="Devisetty U.K."/>
            <person name="Aguiy J.C."/>
        </authorList>
    </citation>
    <scope>NUCLEOTIDE SEQUENCE [LARGE SCALE GENOMIC DNA]</scope>
    <source>
        <strain evidence="2">JCA_2017</strain>
    </source>
</reference>
<feature type="non-terminal residue" evidence="2">
    <location>
        <position position="1"/>
    </location>
</feature>
<protein>
    <submittedName>
        <fullName evidence="2">Uncharacterized protein</fullName>
    </submittedName>
</protein>
<comment type="caution">
    <text evidence="2">The sequence shown here is derived from an EMBL/GenBank/DDBJ whole genome shotgun (WGS) entry which is preliminary data.</text>
</comment>
<gene>
    <name evidence="2" type="ORF">CR513_61154</name>
</gene>
<organism evidence="2 3">
    <name type="scientific">Mucuna pruriens</name>
    <name type="common">Velvet bean</name>
    <name type="synonym">Dolichos pruriens</name>
    <dbReference type="NCBI Taxonomy" id="157652"/>
    <lineage>
        <taxon>Eukaryota</taxon>
        <taxon>Viridiplantae</taxon>
        <taxon>Streptophyta</taxon>
        <taxon>Embryophyta</taxon>
        <taxon>Tracheophyta</taxon>
        <taxon>Spermatophyta</taxon>
        <taxon>Magnoliopsida</taxon>
        <taxon>eudicotyledons</taxon>
        <taxon>Gunneridae</taxon>
        <taxon>Pentapetalae</taxon>
        <taxon>rosids</taxon>
        <taxon>fabids</taxon>
        <taxon>Fabales</taxon>
        <taxon>Fabaceae</taxon>
        <taxon>Papilionoideae</taxon>
        <taxon>50 kb inversion clade</taxon>
        <taxon>NPAAA clade</taxon>
        <taxon>indigoferoid/millettioid clade</taxon>
        <taxon>Phaseoleae</taxon>
        <taxon>Mucuna</taxon>
    </lineage>
</organism>
<feature type="compositionally biased region" description="Basic and acidic residues" evidence="1">
    <location>
        <begin position="54"/>
        <end position="69"/>
    </location>
</feature>
<proteinExistence type="predicted"/>
<feature type="compositionally biased region" description="Polar residues" evidence="1">
    <location>
        <begin position="229"/>
        <end position="245"/>
    </location>
</feature>
<accession>A0A371E3W7</accession>
<dbReference type="Proteomes" id="UP000257109">
    <property type="component" value="Unassembled WGS sequence"/>
</dbReference>
<evidence type="ECO:0000256" key="1">
    <source>
        <dbReference type="SAM" id="MobiDB-lite"/>
    </source>
</evidence>
<feature type="region of interest" description="Disordered" evidence="1">
    <location>
        <begin position="30"/>
        <end position="69"/>
    </location>
</feature>
<dbReference type="OrthoDB" id="1459749at2759"/>
<feature type="region of interest" description="Disordered" evidence="1">
    <location>
        <begin position="229"/>
        <end position="257"/>
    </location>
</feature>
<dbReference type="EMBL" id="QJKJ01016661">
    <property type="protein sequence ID" value="RDX60683.1"/>
    <property type="molecule type" value="Genomic_DNA"/>
</dbReference>
<dbReference type="AlphaFoldDB" id="A0A371E3W7"/>
<evidence type="ECO:0000313" key="3">
    <source>
        <dbReference type="Proteomes" id="UP000257109"/>
    </source>
</evidence>
<evidence type="ECO:0000313" key="2">
    <source>
        <dbReference type="EMBL" id="RDX60683.1"/>
    </source>
</evidence>
<sequence length="281" mass="32538">MSKAEWTRHLDEASEKSIRWSKLEQVSLTFGDPRLGADKGPDPSYAGPHKSSKRKPEGSLEHPRREDANKRACLEKERWSKAIAQERYFREIERDQALIKKETRLLEAESTRDRLRSEHLEDQRRQGLAKLIKERRRTTKAEQQVEAAIQGLKEMTGHAERRIQEAQGVVVFWRDRYIKLAWLANQALMDIPRSLRVAEGMVHPLNTPPEITQFLELYQSLYNNLKSLSSPPQGTLGKQSMSQHRYATRSKSKAMENKVEALKQQNQDLKGEVSQLKEQMA</sequence>